<feature type="domain" description="DUF5683" evidence="2">
    <location>
        <begin position="47"/>
        <end position="195"/>
    </location>
</feature>
<evidence type="ECO:0000313" key="4">
    <source>
        <dbReference type="Proteomes" id="UP000199595"/>
    </source>
</evidence>
<dbReference type="Proteomes" id="UP000199595">
    <property type="component" value="Unassembled WGS sequence"/>
</dbReference>
<reference evidence="3 4" key="1">
    <citation type="submission" date="2016-10" db="EMBL/GenBank/DDBJ databases">
        <authorList>
            <person name="de Groot N.N."/>
        </authorList>
    </citation>
    <scope>NUCLEOTIDE SEQUENCE [LARGE SCALE GENOMIC DNA]</scope>
    <source>
        <strain evidence="3 4">DSM 24956</strain>
    </source>
</reference>
<dbReference type="AlphaFoldDB" id="A0A1H3C7N4"/>
<organism evidence="3 4">
    <name type="scientific">Lutibacter oricola</name>
    <dbReference type="NCBI Taxonomy" id="762486"/>
    <lineage>
        <taxon>Bacteria</taxon>
        <taxon>Pseudomonadati</taxon>
        <taxon>Bacteroidota</taxon>
        <taxon>Flavobacteriia</taxon>
        <taxon>Flavobacteriales</taxon>
        <taxon>Flavobacteriaceae</taxon>
        <taxon>Lutibacter</taxon>
    </lineage>
</organism>
<evidence type="ECO:0000259" key="2">
    <source>
        <dbReference type="Pfam" id="PF18935"/>
    </source>
</evidence>
<evidence type="ECO:0000256" key="1">
    <source>
        <dbReference type="SAM" id="SignalP"/>
    </source>
</evidence>
<dbReference type="Pfam" id="PF18935">
    <property type="entry name" value="DUF5683"/>
    <property type="match status" value="1"/>
</dbReference>
<dbReference type="STRING" id="762486.SAMN05444411_10680"/>
<proteinExistence type="predicted"/>
<evidence type="ECO:0000313" key="3">
    <source>
        <dbReference type="EMBL" id="SDX50095.1"/>
    </source>
</evidence>
<feature type="signal peptide" evidence="1">
    <location>
        <begin position="1"/>
        <end position="21"/>
    </location>
</feature>
<feature type="chain" id="PRO_5011667763" description="DUF5683 domain-containing protein" evidence="1">
    <location>
        <begin position="22"/>
        <end position="195"/>
    </location>
</feature>
<keyword evidence="1" id="KW-0732">Signal</keyword>
<protein>
    <recommendedName>
        <fullName evidence="2">DUF5683 domain-containing protein</fullName>
    </recommendedName>
</protein>
<sequence length="195" mass="21917">MNRLKKHIFIFSLLFFSIGLCNSYSQTKNVNIKVQDSIVPKYDFDVLSPSKAAFYSAILPGLGQAYNKKYWKIPFVYGALGTGIYFYSANNKNYDRARTAYKLRLNGKPDEFDGLGDHILLSDDALVTAQKGYKKDRDLSLLVTVALYVLQILEASTNAHLIQHNVDNNLSIEPTIIQDFNSNNAIVGASLSFKF</sequence>
<dbReference type="InterPro" id="IPR043738">
    <property type="entry name" value="DUF5683"/>
</dbReference>
<keyword evidence="4" id="KW-1185">Reference proteome</keyword>
<accession>A0A1H3C7N4</accession>
<gene>
    <name evidence="3" type="ORF">SAMN05444411_10680</name>
</gene>
<dbReference type="EMBL" id="FNNJ01000006">
    <property type="protein sequence ID" value="SDX50095.1"/>
    <property type="molecule type" value="Genomic_DNA"/>
</dbReference>
<name>A0A1H3C7N4_9FLAO</name>